<accession>A0A2V0NYM7</accession>
<dbReference type="OrthoDB" id="441708at2759"/>
<reference evidence="1 2" key="1">
    <citation type="journal article" date="2018" name="Sci. Rep.">
        <title>Raphidocelis subcapitata (=Pseudokirchneriella subcapitata) provides an insight into genome evolution and environmental adaptations in the Sphaeropleales.</title>
        <authorList>
            <person name="Suzuki S."/>
            <person name="Yamaguchi H."/>
            <person name="Nakajima N."/>
            <person name="Kawachi M."/>
        </authorList>
    </citation>
    <scope>NUCLEOTIDE SEQUENCE [LARGE SCALE GENOMIC DNA]</scope>
    <source>
        <strain evidence="1 2">NIES-35</strain>
    </source>
</reference>
<dbReference type="Proteomes" id="UP000247498">
    <property type="component" value="Unassembled WGS sequence"/>
</dbReference>
<evidence type="ECO:0008006" key="3">
    <source>
        <dbReference type="Google" id="ProtNLM"/>
    </source>
</evidence>
<proteinExistence type="predicted"/>
<dbReference type="FunCoup" id="A0A2V0NYM7">
    <property type="interactions" value="23"/>
</dbReference>
<organism evidence="1 2">
    <name type="scientific">Raphidocelis subcapitata</name>
    <dbReference type="NCBI Taxonomy" id="307507"/>
    <lineage>
        <taxon>Eukaryota</taxon>
        <taxon>Viridiplantae</taxon>
        <taxon>Chlorophyta</taxon>
        <taxon>core chlorophytes</taxon>
        <taxon>Chlorophyceae</taxon>
        <taxon>CS clade</taxon>
        <taxon>Sphaeropleales</taxon>
        <taxon>Selenastraceae</taxon>
        <taxon>Raphidocelis</taxon>
    </lineage>
</organism>
<evidence type="ECO:0000313" key="2">
    <source>
        <dbReference type="Proteomes" id="UP000247498"/>
    </source>
</evidence>
<gene>
    <name evidence="1" type="ORF">Rsub_02629</name>
</gene>
<comment type="caution">
    <text evidence="1">The sequence shown here is derived from an EMBL/GenBank/DDBJ whole genome shotgun (WGS) entry which is preliminary data.</text>
</comment>
<dbReference type="InterPro" id="IPR044691">
    <property type="entry name" value="DCC1_Trx"/>
</dbReference>
<protein>
    <recommendedName>
        <fullName evidence="3">DUF393 domain-containing protein</fullName>
    </recommendedName>
</protein>
<dbReference type="GO" id="GO:0015035">
    <property type="term" value="F:protein-disulfide reductase activity"/>
    <property type="evidence" value="ECO:0007669"/>
    <property type="project" value="InterPro"/>
</dbReference>
<dbReference type="EMBL" id="BDRX01000013">
    <property type="protein sequence ID" value="GBF89925.1"/>
    <property type="molecule type" value="Genomic_DNA"/>
</dbReference>
<dbReference type="AlphaFoldDB" id="A0A2V0NYM7"/>
<keyword evidence="2" id="KW-1185">Reference proteome</keyword>
<dbReference type="InParanoid" id="A0A2V0NYM7"/>
<dbReference type="InterPro" id="IPR007263">
    <property type="entry name" value="DCC1-like"/>
</dbReference>
<evidence type="ECO:0000313" key="1">
    <source>
        <dbReference type="EMBL" id="GBF89925.1"/>
    </source>
</evidence>
<name>A0A2V0NYM7_9CHLO</name>
<sequence>MLLSAGRPSWEIRMLYDGECSLCMKEVNFLRARDAGRNKIDFVDIASPGYDPAANAGIGYATAMEKIHAIGADGRVITGVEVFRRLYEAVGLGWVYAVTKNDAVGRAADKLYDFWARYRTQITGREALGVILQRRAAEAAGRGDAGSLCGGEGDGAAACEVPQAEAARRS</sequence>
<dbReference type="PANTHER" id="PTHR34290">
    <property type="entry name" value="SI:CH73-390P7.2"/>
    <property type="match status" value="1"/>
</dbReference>
<dbReference type="Pfam" id="PF04134">
    <property type="entry name" value="DCC1-like"/>
    <property type="match status" value="1"/>
</dbReference>
<dbReference type="PANTHER" id="PTHR34290:SF2">
    <property type="entry name" value="OS04G0668800 PROTEIN"/>
    <property type="match status" value="1"/>
</dbReference>